<dbReference type="AlphaFoldDB" id="A0A5C5FPI5"/>
<accession>A0A5C5FPI5</accession>
<protein>
    <submittedName>
        <fullName evidence="3">Uncharacterized protein</fullName>
    </submittedName>
</protein>
<dbReference type="Proteomes" id="UP000311382">
    <property type="component" value="Unassembled WGS sequence"/>
</dbReference>
<keyword evidence="4" id="KW-1185">Reference proteome</keyword>
<evidence type="ECO:0000313" key="3">
    <source>
        <dbReference type="EMBL" id="TNY18166.1"/>
    </source>
</evidence>
<dbReference type="OrthoDB" id="3362246at2759"/>
<feature type="region of interest" description="Disordered" evidence="1">
    <location>
        <begin position="156"/>
        <end position="178"/>
    </location>
</feature>
<feature type="chain" id="PRO_5022860081" evidence="2">
    <location>
        <begin position="22"/>
        <end position="178"/>
    </location>
</feature>
<evidence type="ECO:0000256" key="2">
    <source>
        <dbReference type="SAM" id="SignalP"/>
    </source>
</evidence>
<dbReference type="STRING" id="5288.A0A5C5FPI5"/>
<feature type="signal peptide" evidence="2">
    <location>
        <begin position="1"/>
        <end position="21"/>
    </location>
</feature>
<dbReference type="EMBL" id="SOZI01000153">
    <property type="protein sequence ID" value="TNY18166.1"/>
    <property type="molecule type" value="Genomic_DNA"/>
</dbReference>
<keyword evidence="2" id="KW-0732">Signal</keyword>
<comment type="caution">
    <text evidence="3">The sequence shown here is derived from an EMBL/GenBank/DDBJ whole genome shotgun (WGS) entry which is preliminary data.</text>
</comment>
<proteinExistence type="predicted"/>
<evidence type="ECO:0000256" key="1">
    <source>
        <dbReference type="SAM" id="MobiDB-lite"/>
    </source>
</evidence>
<gene>
    <name evidence="3" type="ORF">DMC30DRAFT_403935</name>
</gene>
<name>A0A5C5FPI5_9BASI</name>
<organism evidence="3 4">
    <name type="scientific">Rhodotorula diobovata</name>
    <dbReference type="NCBI Taxonomy" id="5288"/>
    <lineage>
        <taxon>Eukaryota</taxon>
        <taxon>Fungi</taxon>
        <taxon>Dikarya</taxon>
        <taxon>Basidiomycota</taxon>
        <taxon>Pucciniomycotina</taxon>
        <taxon>Microbotryomycetes</taxon>
        <taxon>Sporidiobolales</taxon>
        <taxon>Sporidiobolaceae</taxon>
        <taxon>Rhodotorula</taxon>
    </lineage>
</organism>
<sequence length="178" mass="16703">MARSTLAVALAALAFASTAYAQNLINTPSLYQCTAAALTYTCAAPPCTIVARPSGDATKELESFGQVSSASGSVSWKPVNVAEGTEVTLWFTDSDGATVSSASVTVSGGSSDSCLSGSGASTTSEDAAAGTTSAGAAAGASATSAASSAASEASSAASSGASKVSSAASSASSAAASA</sequence>
<reference evidence="3 4" key="1">
    <citation type="submission" date="2019-03" db="EMBL/GenBank/DDBJ databases">
        <title>Rhodosporidium diobovatum UCD-FST 08-225 genome sequencing, assembly, and annotation.</title>
        <authorList>
            <person name="Fakankun I.U."/>
            <person name="Fristensky B."/>
            <person name="Levin D.B."/>
        </authorList>
    </citation>
    <scope>NUCLEOTIDE SEQUENCE [LARGE SCALE GENOMIC DNA]</scope>
    <source>
        <strain evidence="3 4">UCD-FST 08-225</strain>
    </source>
</reference>
<evidence type="ECO:0000313" key="4">
    <source>
        <dbReference type="Proteomes" id="UP000311382"/>
    </source>
</evidence>
<feature type="region of interest" description="Disordered" evidence="1">
    <location>
        <begin position="102"/>
        <end position="135"/>
    </location>
</feature>